<dbReference type="InterPro" id="IPR017900">
    <property type="entry name" value="4Fe4S_Fe_S_CS"/>
</dbReference>
<keyword evidence="3" id="KW-0408">Iron</keyword>
<dbReference type="EMBL" id="FWZU01000003">
    <property type="protein sequence ID" value="SMF16210.1"/>
    <property type="molecule type" value="Genomic_DNA"/>
</dbReference>
<feature type="domain" description="4Fe-4S ferredoxin-type" evidence="5">
    <location>
        <begin position="214"/>
        <end position="241"/>
    </location>
</feature>
<dbReference type="PROSITE" id="PS00198">
    <property type="entry name" value="4FE4S_FER_1"/>
    <property type="match status" value="1"/>
</dbReference>
<reference evidence="7" key="1">
    <citation type="submission" date="2017-04" db="EMBL/GenBank/DDBJ databases">
        <authorList>
            <person name="Varghese N."/>
            <person name="Submissions S."/>
        </authorList>
    </citation>
    <scope>NUCLEOTIDE SEQUENCE [LARGE SCALE GENOMIC DNA]</scope>
    <source>
        <strain evidence="7">K3S</strain>
    </source>
</reference>
<name>A0A1X7DIL3_9BACT</name>
<dbReference type="InterPro" id="IPR050572">
    <property type="entry name" value="Fe-S_Ferredoxin"/>
</dbReference>
<evidence type="ECO:0000259" key="5">
    <source>
        <dbReference type="PROSITE" id="PS51379"/>
    </source>
</evidence>
<feature type="domain" description="4Fe-4S ferredoxin-type" evidence="5">
    <location>
        <begin position="184"/>
        <end position="213"/>
    </location>
</feature>
<dbReference type="PANTHER" id="PTHR43687:SF1">
    <property type="entry name" value="FERREDOXIN III"/>
    <property type="match status" value="1"/>
</dbReference>
<evidence type="ECO:0000256" key="3">
    <source>
        <dbReference type="ARBA" id="ARBA00023004"/>
    </source>
</evidence>
<sequence length="265" mass="28552">MSCSKLKLICFSPTRTTKQVLYAIAEGLQADELTVFDVTRQEGIPDDFDCSKDDLVIIGSPVYSGRLPSVMLERIASLKGNGVPVVSVVVYGNRAYEDALLELTDFAEAAGFKTVAGAAFIGEHSFSTSEIPLSVGRPDFADIDKAKSFGIKLAEKLAAKSFDTSSKLRVPGNTPYKERVAGEPMSPFSQENCELCGACARVCPTEAITVGSHITTDAEKCILCCACVKVCTPGARKMEAPRILKVSQFLADTCKERKEPEIFVS</sequence>
<dbReference type="OrthoDB" id="9798098at2"/>
<dbReference type="Proteomes" id="UP000192906">
    <property type="component" value="Unassembled WGS sequence"/>
</dbReference>
<evidence type="ECO:0000313" key="6">
    <source>
        <dbReference type="EMBL" id="SMF16210.1"/>
    </source>
</evidence>
<organism evidence="6 7">
    <name type="scientific">Desulfovibrio gilichinskyi</name>
    <dbReference type="NCBI Taxonomy" id="1519643"/>
    <lineage>
        <taxon>Bacteria</taxon>
        <taxon>Pseudomonadati</taxon>
        <taxon>Thermodesulfobacteriota</taxon>
        <taxon>Desulfovibrionia</taxon>
        <taxon>Desulfovibrionales</taxon>
        <taxon>Desulfovibrionaceae</taxon>
        <taxon>Desulfovibrio</taxon>
    </lineage>
</organism>
<dbReference type="SUPFAM" id="SSF52218">
    <property type="entry name" value="Flavoproteins"/>
    <property type="match status" value="1"/>
</dbReference>
<evidence type="ECO:0000256" key="4">
    <source>
        <dbReference type="ARBA" id="ARBA00023014"/>
    </source>
</evidence>
<dbReference type="GO" id="GO:0051539">
    <property type="term" value="F:4 iron, 4 sulfur cluster binding"/>
    <property type="evidence" value="ECO:0007669"/>
    <property type="project" value="UniProtKB-KW"/>
</dbReference>
<dbReference type="GO" id="GO:0046872">
    <property type="term" value="F:metal ion binding"/>
    <property type="evidence" value="ECO:0007669"/>
    <property type="project" value="UniProtKB-KW"/>
</dbReference>
<keyword evidence="2" id="KW-0479">Metal-binding</keyword>
<gene>
    <name evidence="6" type="ORF">SAMN06295933_1958</name>
</gene>
<dbReference type="Gene3D" id="3.30.70.20">
    <property type="match status" value="1"/>
</dbReference>
<evidence type="ECO:0000256" key="2">
    <source>
        <dbReference type="ARBA" id="ARBA00022723"/>
    </source>
</evidence>
<dbReference type="InterPro" id="IPR017896">
    <property type="entry name" value="4Fe4S_Fe-S-bd"/>
</dbReference>
<dbReference type="PROSITE" id="PS51379">
    <property type="entry name" value="4FE4S_FER_2"/>
    <property type="match status" value="2"/>
</dbReference>
<dbReference type="STRING" id="1519643.SAMN06295933_1958"/>
<protein>
    <submittedName>
        <fullName evidence="6">4Fe-4S binding domain-containing protein</fullName>
    </submittedName>
</protein>
<proteinExistence type="predicted"/>
<dbReference type="InterPro" id="IPR029039">
    <property type="entry name" value="Flavoprotein-like_sf"/>
</dbReference>
<evidence type="ECO:0000313" key="7">
    <source>
        <dbReference type="Proteomes" id="UP000192906"/>
    </source>
</evidence>
<dbReference type="AlphaFoldDB" id="A0A1X7DIL3"/>
<dbReference type="Pfam" id="PF00037">
    <property type="entry name" value="Fer4"/>
    <property type="match status" value="1"/>
</dbReference>
<dbReference type="SUPFAM" id="SSF54862">
    <property type="entry name" value="4Fe-4S ferredoxins"/>
    <property type="match status" value="1"/>
</dbReference>
<accession>A0A1X7DIL3</accession>
<keyword evidence="1" id="KW-0004">4Fe-4S</keyword>
<evidence type="ECO:0000256" key="1">
    <source>
        <dbReference type="ARBA" id="ARBA00022485"/>
    </source>
</evidence>
<dbReference type="PANTHER" id="PTHR43687">
    <property type="entry name" value="ADENYLYLSULFATE REDUCTASE, BETA SUBUNIT"/>
    <property type="match status" value="1"/>
</dbReference>
<dbReference type="RefSeq" id="WP_085101671.1">
    <property type="nucleotide sequence ID" value="NZ_FWZU01000003.1"/>
</dbReference>
<keyword evidence="4" id="KW-0411">Iron-sulfur</keyword>
<keyword evidence="7" id="KW-1185">Reference proteome</keyword>
<dbReference type="Gene3D" id="3.40.50.360">
    <property type="match status" value="1"/>
</dbReference>